<keyword evidence="1" id="KW-0732">Signal</keyword>
<dbReference type="SUPFAM" id="SSF101874">
    <property type="entry name" value="YceI-like"/>
    <property type="match status" value="1"/>
</dbReference>
<feature type="chain" id="PRO_5046555642" evidence="1">
    <location>
        <begin position="32"/>
        <end position="205"/>
    </location>
</feature>
<dbReference type="Proteomes" id="UP001593833">
    <property type="component" value="Unassembled WGS sequence"/>
</dbReference>
<accession>A0ABV6YJB6</accession>
<organism evidence="3 4">
    <name type="scientific">Eiseniibacteriota bacterium</name>
    <dbReference type="NCBI Taxonomy" id="2212470"/>
    <lineage>
        <taxon>Bacteria</taxon>
        <taxon>Candidatus Eiseniibacteriota</taxon>
    </lineage>
</organism>
<feature type="signal peptide" evidence="1">
    <location>
        <begin position="1"/>
        <end position="31"/>
    </location>
</feature>
<evidence type="ECO:0000256" key="1">
    <source>
        <dbReference type="SAM" id="SignalP"/>
    </source>
</evidence>
<dbReference type="InterPro" id="IPR036761">
    <property type="entry name" value="TTHA0802/YceI-like_sf"/>
</dbReference>
<dbReference type="Gene3D" id="2.40.128.110">
    <property type="entry name" value="Lipid/polyisoprenoid-binding, YceI-like"/>
    <property type="match status" value="1"/>
</dbReference>
<dbReference type="EMBL" id="JBHPKH010000010">
    <property type="protein sequence ID" value="MFC1572284.1"/>
    <property type="molecule type" value="Genomic_DNA"/>
</dbReference>
<keyword evidence="4" id="KW-1185">Reference proteome</keyword>
<reference evidence="3 4" key="1">
    <citation type="submission" date="2024-09" db="EMBL/GenBank/DDBJ databases">
        <authorList>
            <person name="D'Angelo T."/>
        </authorList>
    </citation>
    <scope>NUCLEOTIDE SEQUENCE [LARGE SCALE GENOMIC DNA]</scope>
    <source>
        <strain evidence="3">SAG AM-320-E07</strain>
    </source>
</reference>
<dbReference type="PANTHER" id="PTHR34406">
    <property type="entry name" value="PROTEIN YCEI"/>
    <property type="match status" value="1"/>
</dbReference>
<feature type="domain" description="Lipid/polyisoprenoid-binding YceI-like" evidence="2">
    <location>
        <begin position="34"/>
        <end position="203"/>
    </location>
</feature>
<dbReference type="Pfam" id="PF04264">
    <property type="entry name" value="YceI"/>
    <property type="match status" value="1"/>
</dbReference>
<dbReference type="SMART" id="SM00867">
    <property type="entry name" value="YceI"/>
    <property type="match status" value="1"/>
</dbReference>
<protein>
    <submittedName>
        <fullName evidence="3">YceI family protein</fullName>
    </submittedName>
</protein>
<evidence type="ECO:0000259" key="2">
    <source>
        <dbReference type="SMART" id="SM00867"/>
    </source>
</evidence>
<comment type="caution">
    <text evidence="3">The sequence shown here is derived from an EMBL/GenBank/DDBJ whole genome shotgun (WGS) entry which is preliminary data.</text>
</comment>
<name>A0ABV6YJB6_UNCEI</name>
<sequence>MLGKRVRWVERRLVGFPILVMLALLTGNAQAADTYEIDAVHSSANFKVRHIFSHVTGSFTEFSGELIYDAEKPEKSSISLTINAASIDTKNERRDGHLRGEDFFHVEAYPTITFASKEIVRDKDKEVFKVTGDLTIRGVTKSVVVDVEILGFGEIAGMGYRGGLSATTKINRKDFGLKWNKILETGGALIGDEVQIDFPLEVVRK</sequence>
<proteinExistence type="predicted"/>
<dbReference type="PANTHER" id="PTHR34406:SF1">
    <property type="entry name" value="PROTEIN YCEI"/>
    <property type="match status" value="1"/>
</dbReference>
<evidence type="ECO:0000313" key="4">
    <source>
        <dbReference type="Proteomes" id="UP001593833"/>
    </source>
</evidence>
<dbReference type="InterPro" id="IPR007372">
    <property type="entry name" value="Lipid/polyisoprenoid-bd_YceI"/>
</dbReference>
<gene>
    <name evidence="3" type="ORF">ACFL6M_01675</name>
</gene>
<evidence type="ECO:0000313" key="3">
    <source>
        <dbReference type="EMBL" id="MFC1572284.1"/>
    </source>
</evidence>